<accession>A0A3P6Q5W9</accession>
<keyword evidence="2" id="KW-1185">Reference proteome</keyword>
<sequence>MRRLTARTTNPLFSTNYLQLANKSDSLKSNSLNVVSPLPEYVADITSSARYDLLQDSPPDLTRGPLSCSIRPPNDSDGVIMERKCSGKLPDEIFLKNKRKLESEATGFL</sequence>
<gene>
    <name evidence="1" type="ORF">DILT_LOCUS1051</name>
</gene>
<dbReference type="AlphaFoldDB" id="A0A3P6Q5W9"/>
<dbReference type="EMBL" id="UYRU01006046">
    <property type="protein sequence ID" value="VDK39610.1"/>
    <property type="molecule type" value="Genomic_DNA"/>
</dbReference>
<protein>
    <submittedName>
        <fullName evidence="1">Uncharacterized protein</fullName>
    </submittedName>
</protein>
<name>A0A3P6Q5W9_DIBLA</name>
<reference evidence="1 2" key="1">
    <citation type="submission" date="2018-11" db="EMBL/GenBank/DDBJ databases">
        <authorList>
            <consortium name="Pathogen Informatics"/>
        </authorList>
    </citation>
    <scope>NUCLEOTIDE SEQUENCE [LARGE SCALE GENOMIC DNA]</scope>
</reference>
<evidence type="ECO:0000313" key="1">
    <source>
        <dbReference type="EMBL" id="VDK39610.1"/>
    </source>
</evidence>
<evidence type="ECO:0000313" key="2">
    <source>
        <dbReference type="Proteomes" id="UP000281553"/>
    </source>
</evidence>
<organism evidence="1 2">
    <name type="scientific">Dibothriocephalus latus</name>
    <name type="common">Fish tapeworm</name>
    <name type="synonym">Diphyllobothrium latum</name>
    <dbReference type="NCBI Taxonomy" id="60516"/>
    <lineage>
        <taxon>Eukaryota</taxon>
        <taxon>Metazoa</taxon>
        <taxon>Spiralia</taxon>
        <taxon>Lophotrochozoa</taxon>
        <taxon>Platyhelminthes</taxon>
        <taxon>Cestoda</taxon>
        <taxon>Eucestoda</taxon>
        <taxon>Diphyllobothriidea</taxon>
        <taxon>Diphyllobothriidae</taxon>
        <taxon>Dibothriocephalus</taxon>
    </lineage>
</organism>
<proteinExistence type="predicted"/>
<dbReference type="Proteomes" id="UP000281553">
    <property type="component" value="Unassembled WGS sequence"/>
</dbReference>